<feature type="domain" description="Pyrrolo-quinoline quinone repeat" evidence="1">
    <location>
        <begin position="201"/>
        <end position="382"/>
    </location>
</feature>
<gene>
    <name evidence="2" type="ORF">Voc01_078030</name>
</gene>
<dbReference type="InterPro" id="IPR011047">
    <property type="entry name" value="Quinoprotein_ADH-like_sf"/>
</dbReference>
<dbReference type="Proteomes" id="UP000635606">
    <property type="component" value="Unassembled WGS sequence"/>
</dbReference>
<keyword evidence="3" id="KW-1185">Reference proteome</keyword>
<dbReference type="PANTHER" id="PTHR34512:SF30">
    <property type="entry name" value="OUTER MEMBRANE PROTEIN ASSEMBLY FACTOR BAMB"/>
    <property type="match status" value="1"/>
</dbReference>
<dbReference type="PANTHER" id="PTHR34512">
    <property type="entry name" value="CELL SURFACE PROTEIN"/>
    <property type="match status" value="1"/>
</dbReference>
<sequence>MRLLALSAAVVAAFGVGGCGGDLKSGAVVGDPEPVRVWTIAATPVTQPYAVAGMVVTYTTRAERLYLVGIEPSTGAVRWEKEASLGWLNLGAAARPALVGDRVAYLRPTQSTDKLAELVLADPRTGADVAKTSPAVFTGVLSPCANNTDVCVTSAPKTGTKAVPKRLVAATGAFERDGTDADSMRVLADKGLVELGVRPAEVLALRRDGRIVWKRPLAEALPGGFTTDGGYRWQHIADQRLFVGSVWKKPGYTAGYYSRDLATGSSTVALSEETGEVKWRDDGSWYGCAGIDMPPGAGVRCRYRGTVRFADDETVFDALNVTIEGFDLATGRTTWTRDLGPVEGLAGDQGPGAYPPVAGDGQIVVPVDNALAALDLRTGNTRPVGEDEPMWCWESIRYDFRETYRTPDAKTAKRRPGGAALTVCNRVGAPTEGRPLWAVTRWVGVQAIVGRHVVVATRDGFAGYTVDAAPAAQPSASRSGG</sequence>
<proteinExistence type="predicted"/>
<evidence type="ECO:0000313" key="3">
    <source>
        <dbReference type="Proteomes" id="UP000635606"/>
    </source>
</evidence>
<name>A0A8J4A0E1_9ACTN</name>
<evidence type="ECO:0000313" key="2">
    <source>
        <dbReference type="EMBL" id="GIJ72886.1"/>
    </source>
</evidence>
<reference evidence="2" key="1">
    <citation type="submission" date="2021-01" db="EMBL/GenBank/DDBJ databases">
        <title>Whole genome shotgun sequence of Virgisporangium ochraceum NBRC 16418.</title>
        <authorList>
            <person name="Komaki H."/>
            <person name="Tamura T."/>
        </authorList>
    </citation>
    <scope>NUCLEOTIDE SEQUENCE</scope>
    <source>
        <strain evidence="2">NBRC 16418</strain>
    </source>
</reference>
<dbReference type="SUPFAM" id="SSF50998">
    <property type="entry name" value="Quinoprotein alcohol dehydrogenase-like"/>
    <property type="match status" value="1"/>
</dbReference>
<dbReference type="InterPro" id="IPR002372">
    <property type="entry name" value="PQQ_rpt_dom"/>
</dbReference>
<dbReference type="InterPro" id="IPR015943">
    <property type="entry name" value="WD40/YVTN_repeat-like_dom_sf"/>
</dbReference>
<accession>A0A8J4A0E1</accession>
<evidence type="ECO:0000259" key="1">
    <source>
        <dbReference type="Pfam" id="PF13360"/>
    </source>
</evidence>
<dbReference type="PROSITE" id="PS51257">
    <property type="entry name" value="PROKAR_LIPOPROTEIN"/>
    <property type="match status" value="1"/>
</dbReference>
<comment type="caution">
    <text evidence="2">The sequence shown here is derived from an EMBL/GenBank/DDBJ whole genome shotgun (WGS) entry which is preliminary data.</text>
</comment>
<protein>
    <recommendedName>
        <fullName evidence="1">Pyrrolo-quinoline quinone repeat domain-containing protein</fullName>
    </recommendedName>
</protein>
<organism evidence="2 3">
    <name type="scientific">Virgisporangium ochraceum</name>
    <dbReference type="NCBI Taxonomy" id="65505"/>
    <lineage>
        <taxon>Bacteria</taxon>
        <taxon>Bacillati</taxon>
        <taxon>Actinomycetota</taxon>
        <taxon>Actinomycetes</taxon>
        <taxon>Micromonosporales</taxon>
        <taxon>Micromonosporaceae</taxon>
        <taxon>Virgisporangium</taxon>
    </lineage>
</organism>
<dbReference type="Gene3D" id="2.130.10.10">
    <property type="entry name" value="YVTN repeat-like/Quinoprotein amine dehydrogenase"/>
    <property type="match status" value="2"/>
</dbReference>
<dbReference type="RefSeq" id="WP_203932711.1">
    <property type="nucleotide sequence ID" value="NZ_BOPH01000105.1"/>
</dbReference>
<dbReference type="AlphaFoldDB" id="A0A8J4A0E1"/>
<dbReference type="EMBL" id="BOPH01000105">
    <property type="protein sequence ID" value="GIJ72886.1"/>
    <property type="molecule type" value="Genomic_DNA"/>
</dbReference>
<dbReference type="Pfam" id="PF13360">
    <property type="entry name" value="PQQ_2"/>
    <property type="match status" value="1"/>
</dbReference>